<feature type="compositionally biased region" description="Polar residues" evidence="1">
    <location>
        <begin position="1"/>
        <end position="12"/>
    </location>
</feature>
<evidence type="ECO:0000313" key="3">
    <source>
        <dbReference type="EMBL" id="KAH7638372.1"/>
    </source>
</evidence>
<reference evidence="3" key="3">
    <citation type="journal article" date="2021" name="World Allergy Organ. J.">
        <title>Chromosome-level assembly of Dermatophagoides farinae genome and transcriptome reveals two novel allergens Der f 37 and Der f 39.</title>
        <authorList>
            <person name="Chen J."/>
            <person name="Cai Z."/>
            <person name="Fan D."/>
            <person name="Hu J."/>
            <person name="Hou Y."/>
            <person name="He Y."/>
            <person name="Zhang Z."/>
            <person name="Zhao Z."/>
            <person name="Gao P."/>
            <person name="Hu W."/>
            <person name="Sun J."/>
            <person name="Li J."/>
            <person name="Ji K."/>
        </authorList>
    </citation>
    <scope>NUCLEOTIDE SEQUENCE</scope>
    <source>
        <strain evidence="3">JKM2019</strain>
    </source>
</reference>
<evidence type="ECO:0000313" key="4">
    <source>
        <dbReference type="EMBL" id="KAH9517545.1"/>
    </source>
</evidence>
<reference evidence="4" key="1">
    <citation type="submission" date="2013-05" db="EMBL/GenBank/DDBJ databases">
        <authorList>
            <person name="Yim A.K.Y."/>
            <person name="Chan T.F."/>
            <person name="Ji K.M."/>
            <person name="Liu X.Y."/>
            <person name="Zhou J.W."/>
            <person name="Li R.Q."/>
            <person name="Yang K.Y."/>
            <person name="Li J."/>
            <person name="Li M."/>
            <person name="Law P.T.W."/>
            <person name="Wu Y.L."/>
            <person name="Cai Z.L."/>
            <person name="Qin H."/>
            <person name="Bao Y."/>
            <person name="Leung R.K.K."/>
            <person name="Ng P.K.S."/>
            <person name="Zou J."/>
            <person name="Zhong X.J."/>
            <person name="Ran P.X."/>
            <person name="Zhong N.S."/>
            <person name="Liu Z.G."/>
            <person name="Tsui S.K.W."/>
        </authorList>
    </citation>
    <scope>NUCLEOTIDE SEQUENCE</scope>
    <source>
        <strain evidence="4">Derf</strain>
        <tissue evidence="4">Whole organism</tissue>
    </source>
</reference>
<keyword evidence="2" id="KW-0812">Transmembrane</keyword>
<comment type="caution">
    <text evidence="4">The sequence shown here is derived from an EMBL/GenBank/DDBJ whole genome shotgun (WGS) entry which is preliminary data.</text>
</comment>
<gene>
    <name evidence="4" type="ORF">DERF_008215</name>
    <name evidence="3" type="ORF">HUG17_2405</name>
</gene>
<feature type="region of interest" description="Disordered" evidence="1">
    <location>
        <begin position="1"/>
        <end position="41"/>
    </location>
</feature>
<feature type="transmembrane region" description="Helical" evidence="2">
    <location>
        <begin position="213"/>
        <end position="233"/>
    </location>
</feature>
<reference evidence="3" key="2">
    <citation type="submission" date="2020-06" db="EMBL/GenBank/DDBJ databases">
        <authorList>
            <person name="Ji K."/>
            <person name="Li J."/>
        </authorList>
    </citation>
    <scope>NUCLEOTIDE SEQUENCE</scope>
    <source>
        <strain evidence="3">JKM2019</strain>
        <tissue evidence="3">Whole body</tissue>
    </source>
</reference>
<dbReference type="EMBL" id="ASGP02000003">
    <property type="protein sequence ID" value="KAH9517545.1"/>
    <property type="molecule type" value="Genomic_DNA"/>
</dbReference>
<name>A0A922I1Y6_DERFA</name>
<reference evidence="4" key="4">
    <citation type="journal article" date="2022" name="Res Sq">
        <title>Comparative Genomics Reveals Insights into the Divergent Evolution of Astigmatic Mites and Household Pest Adaptations.</title>
        <authorList>
            <person name="Xiong Q."/>
            <person name="Wan A.T.-Y."/>
            <person name="Liu X.-Y."/>
            <person name="Fung C.S.-H."/>
            <person name="Xiao X."/>
            <person name="Malainual N."/>
            <person name="Hou J."/>
            <person name="Wang L."/>
            <person name="Wang M."/>
            <person name="Yang K."/>
            <person name="Cui Y."/>
            <person name="Leung E."/>
            <person name="Nong W."/>
            <person name="Shin S.-K."/>
            <person name="Au S."/>
            <person name="Jeong K.Y."/>
            <person name="Chew F.T."/>
            <person name="Hui J."/>
            <person name="Leung T.F."/>
            <person name="Tungtrongchitr A."/>
            <person name="Zhong N."/>
            <person name="Liu Z."/>
            <person name="Tsui S."/>
        </authorList>
    </citation>
    <scope>NUCLEOTIDE SEQUENCE</scope>
    <source>
        <strain evidence="4">Derf</strain>
        <tissue evidence="4">Whole organism</tissue>
    </source>
</reference>
<sequence length="243" mass="27057">MMQANDYSNTIDSDVGDSEPASKLNENESLPTSGSKLIGDKMDATDKHGSFDTFDELSSISTSSSLRSLLHCSSGTSLSSCDSFKKKIIFTSQQDDQSLKSVSLQSLSSINSTKSFSISSYETNSEQSWQFKALQYKVPFNINRIRQRLIGLKKYKLSTQPKKPIESTINQSVTETLKLSLAEFQVDDKIHHKCGGIEYVDGVASALVNNHNARKTVCIVFIFIISIMIWEMLKLSSRMFSMS</sequence>
<accession>A0A922I1Y6</accession>
<keyword evidence="5" id="KW-1185">Reference proteome</keyword>
<dbReference type="Proteomes" id="UP000828236">
    <property type="component" value="Unassembled WGS sequence"/>
</dbReference>
<proteinExistence type="predicted"/>
<dbReference type="AlphaFoldDB" id="A0A922I1Y6"/>
<evidence type="ECO:0000256" key="1">
    <source>
        <dbReference type="SAM" id="MobiDB-lite"/>
    </source>
</evidence>
<organism evidence="4 5">
    <name type="scientific">Dermatophagoides farinae</name>
    <name type="common">American house dust mite</name>
    <dbReference type="NCBI Taxonomy" id="6954"/>
    <lineage>
        <taxon>Eukaryota</taxon>
        <taxon>Metazoa</taxon>
        <taxon>Ecdysozoa</taxon>
        <taxon>Arthropoda</taxon>
        <taxon>Chelicerata</taxon>
        <taxon>Arachnida</taxon>
        <taxon>Acari</taxon>
        <taxon>Acariformes</taxon>
        <taxon>Sarcoptiformes</taxon>
        <taxon>Astigmata</taxon>
        <taxon>Psoroptidia</taxon>
        <taxon>Analgoidea</taxon>
        <taxon>Pyroglyphidae</taxon>
        <taxon>Dermatophagoidinae</taxon>
        <taxon>Dermatophagoides</taxon>
    </lineage>
</organism>
<protein>
    <submittedName>
        <fullName evidence="4">Uncharacterized protein</fullName>
    </submittedName>
</protein>
<dbReference type="EMBL" id="SDOV01000007">
    <property type="protein sequence ID" value="KAH7638372.1"/>
    <property type="molecule type" value="Genomic_DNA"/>
</dbReference>
<keyword evidence="2" id="KW-0472">Membrane</keyword>
<keyword evidence="2" id="KW-1133">Transmembrane helix</keyword>
<dbReference type="Proteomes" id="UP000790347">
    <property type="component" value="Unassembled WGS sequence"/>
</dbReference>
<evidence type="ECO:0000256" key="2">
    <source>
        <dbReference type="SAM" id="Phobius"/>
    </source>
</evidence>
<evidence type="ECO:0000313" key="5">
    <source>
        <dbReference type="Proteomes" id="UP000790347"/>
    </source>
</evidence>